<dbReference type="PANTHER" id="PTHR13356">
    <property type="entry name" value="OB FOLD NUCLEIC ACID BINDING PROTEIN-RELATED"/>
    <property type="match status" value="1"/>
</dbReference>
<evidence type="ECO:0000313" key="4">
    <source>
        <dbReference type="EMBL" id="BES81983.1"/>
    </source>
</evidence>
<dbReference type="RefSeq" id="WP_338248865.1">
    <property type="nucleotide sequence ID" value="NZ_AP028907.1"/>
</dbReference>
<dbReference type="EMBL" id="AP028907">
    <property type="protein sequence ID" value="BES81983.1"/>
    <property type="molecule type" value="Genomic_DNA"/>
</dbReference>
<organism evidence="4 5">
    <name type="scientific">Pyrodictium abyssi</name>
    <dbReference type="NCBI Taxonomy" id="54256"/>
    <lineage>
        <taxon>Archaea</taxon>
        <taxon>Thermoproteota</taxon>
        <taxon>Thermoprotei</taxon>
        <taxon>Desulfurococcales</taxon>
        <taxon>Pyrodictiaceae</taxon>
        <taxon>Pyrodictium</taxon>
    </lineage>
</organism>
<accession>A0ABM8IZ99</accession>
<dbReference type="Gene3D" id="2.40.50.140">
    <property type="entry name" value="Nucleic acid-binding proteins"/>
    <property type="match status" value="1"/>
</dbReference>
<protein>
    <submittedName>
        <fullName evidence="4">OB-fold nucleic acid binding domain-containing protein</fullName>
    </submittedName>
</protein>
<proteinExistence type="predicted"/>
<keyword evidence="1" id="KW-0238">DNA-binding</keyword>
<evidence type="ECO:0000256" key="1">
    <source>
        <dbReference type="ARBA" id="ARBA00023125"/>
    </source>
</evidence>
<feature type="compositionally biased region" description="Basic residues" evidence="2">
    <location>
        <begin position="136"/>
        <end position="145"/>
    </location>
</feature>
<dbReference type="Proteomes" id="UP001341135">
    <property type="component" value="Chromosome"/>
</dbReference>
<dbReference type="InterPro" id="IPR048970">
    <property type="entry name" value="OB_Ssb-like"/>
</dbReference>
<gene>
    <name evidence="4" type="ORF">PABY_15500</name>
</gene>
<evidence type="ECO:0000256" key="2">
    <source>
        <dbReference type="SAM" id="MobiDB-lite"/>
    </source>
</evidence>
<dbReference type="GeneID" id="89289560"/>
<reference evidence="4 5" key="1">
    <citation type="submission" date="2023-09" db="EMBL/GenBank/DDBJ databases">
        <title>Pyrofollis japonicus gen. nov. sp. nov., a novel member of the family Pyrodictiaceae isolated from the Iheya North hydrothermal field.</title>
        <authorList>
            <person name="Miyazaki U."/>
            <person name="Sanari M."/>
            <person name="Tame A."/>
            <person name="Kitajima M."/>
            <person name="Okamoto A."/>
            <person name="Sawayama S."/>
            <person name="Miyazaki J."/>
            <person name="Takai K."/>
            <person name="Nakagawa S."/>
        </authorList>
    </citation>
    <scope>NUCLEOTIDE SEQUENCE [LARGE SCALE GENOMIC DNA]</scope>
    <source>
        <strain evidence="4 5">AV2</strain>
    </source>
</reference>
<name>A0ABM8IZ99_9CREN</name>
<dbReference type="Pfam" id="PF21473">
    <property type="entry name" value="OB_Ssb-like"/>
    <property type="match status" value="1"/>
</dbReference>
<dbReference type="SUPFAM" id="SSF50249">
    <property type="entry name" value="Nucleic acid-binding proteins"/>
    <property type="match status" value="1"/>
</dbReference>
<dbReference type="CDD" id="cd04491">
    <property type="entry name" value="SoSSB_OBF"/>
    <property type="match status" value="1"/>
</dbReference>
<sequence length="145" mass="15841">MSAGSEHVKISELKPGMNSVSIRVRVLEAEAPRTINTRKGPRTISEAIVGDETGRTRITLWGHAAGSLQVGDVVEISGAWTTSYRGQVVLNIGGRGNITRVDDNSVPPEDEIPEETPQAPPDWRPPRRSTGGYGAPRRRGYRPRF</sequence>
<dbReference type="InterPro" id="IPR012340">
    <property type="entry name" value="NA-bd_OB-fold"/>
</dbReference>
<dbReference type="PANTHER" id="PTHR13356:SF0">
    <property type="entry name" value="SOSS COMPLEX SUBUNIT B HOMOLOG"/>
    <property type="match status" value="1"/>
</dbReference>
<evidence type="ECO:0000313" key="5">
    <source>
        <dbReference type="Proteomes" id="UP001341135"/>
    </source>
</evidence>
<keyword evidence="5" id="KW-1185">Reference proteome</keyword>
<feature type="domain" description="Single-stranded DNA binding protein Ssb-like OB fold" evidence="3">
    <location>
        <begin position="13"/>
        <end position="99"/>
    </location>
</feature>
<dbReference type="InterPro" id="IPR051231">
    <property type="entry name" value="SOSS-B"/>
</dbReference>
<feature type="region of interest" description="Disordered" evidence="2">
    <location>
        <begin position="95"/>
        <end position="145"/>
    </location>
</feature>
<evidence type="ECO:0000259" key="3">
    <source>
        <dbReference type="Pfam" id="PF21473"/>
    </source>
</evidence>
<dbReference type="NCBIfam" id="NF005050">
    <property type="entry name" value="PRK06461.1-4"/>
    <property type="match status" value="1"/>
</dbReference>